<evidence type="ECO:0000313" key="13">
    <source>
        <dbReference type="Proteomes" id="UP000503840"/>
    </source>
</evidence>
<keyword evidence="13" id="KW-1185">Reference proteome</keyword>
<organism evidence="12 13">
    <name type="scientific">Desulfovibrio subterraneus</name>
    <dbReference type="NCBI Taxonomy" id="2718620"/>
    <lineage>
        <taxon>Bacteria</taxon>
        <taxon>Pseudomonadati</taxon>
        <taxon>Thermodesulfobacteriota</taxon>
        <taxon>Desulfovibrionia</taxon>
        <taxon>Desulfovibrionales</taxon>
        <taxon>Desulfovibrionaceae</taxon>
        <taxon>Desulfovibrio</taxon>
    </lineage>
</organism>
<evidence type="ECO:0000256" key="4">
    <source>
        <dbReference type="ARBA" id="ARBA00022840"/>
    </source>
</evidence>
<evidence type="ECO:0000256" key="1">
    <source>
        <dbReference type="ARBA" id="ARBA00022741"/>
    </source>
</evidence>
<dbReference type="Pfam" id="PF00271">
    <property type="entry name" value="Helicase_C"/>
    <property type="match status" value="1"/>
</dbReference>
<keyword evidence="2 7" id="KW-0378">Hydrolase</keyword>
<protein>
    <recommendedName>
        <fullName evidence="14">ATP-dependent RNA helicase RhlE</fullName>
    </recommendedName>
</protein>
<feature type="compositionally biased region" description="Basic and acidic residues" evidence="8">
    <location>
        <begin position="381"/>
        <end position="395"/>
    </location>
</feature>
<feature type="region of interest" description="Disordered" evidence="8">
    <location>
        <begin position="374"/>
        <end position="768"/>
    </location>
</feature>
<evidence type="ECO:0000256" key="6">
    <source>
        <dbReference type="PROSITE-ProRule" id="PRU00552"/>
    </source>
</evidence>
<dbReference type="InterPro" id="IPR000629">
    <property type="entry name" value="RNA-helicase_DEAD-box_CS"/>
</dbReference>
<dbReference type="InterPro" id="IPR044742">
    <property type="entry name" value="DEAD/DEAH_RhlB"/>
</dbReference>
<dbReference type="PANTHER" id="PTHR47959">
    <property type="entry name" value="ATP-DEPENDENT RNA HELICASE RHLE-RELATED"/>
    <property type="match status" value="1"/>
</dbReference>
<dbReference type="InterPro" id="IPR050079">
    <property type="entry name" value="DEAD_box_RNA_helicase"/>
</dbReference>
<dbReference type="RefSeq" id="WP_174403683.1">
    <property type="nucleotide sequence ID" value="NZ_BLVO01000004.1"/>
</dbReference>
<dbReference type="InterPro" id="IPR014001">
    <property type="entry name" value="Helicase_ATP-bd"/>
</dbReference>
<evidence type="ECO:0008006" key="14">
    <source>
        <dbReference type="Google" id="ProtNLM"/>
    </source>
</evidence>
<dbReference type="PROSITE" id="PS00039">
    <property type="entry name" value="DEAD_ATP_HELICASE"/>
    <property type="match status" value="1"/>
</dbReference>
<evidence type="ECO:0000259" key="10">
    <source>
        <dbReference type="PROSITE" id="PS51194"/>
    </source>
</evidence>
<dbReference type="CDD" id="cd00268">
    <property type="entry name" value="DEADc"/>
    <property type="match status" value="1"/>
</dbReference>
<dbReference type="SUPFAM" id="SSF52540">
    <property type="entry name" value="P-loop containing nucleoside triphosphate hydrolases"/>
    <property type="match status" value="1"/>
</dbReference>
<evidence type="ECO:0000256" key="5">
    <source>
        <dbReference type="ARBA" id="ARBA00038437"/>
    </source>
</evidence>
<dbReference type="SMART" id="SM00490">
    <property type="entry name" value="HELICc"/>
    <property type="match status" value="1"/>
</dbReference>
<evidence type="ECO:0000256" key="7">
    <source>
        <dbReference type="RuleBase" id="RU000492"/>
    </source>
</evidence>
<keyword evidence="4 7" id="KW-0067">ATP-binding</keyword>
<dbReference type="PANTHER" id="PTHR47959:SF13">
    <property type="entry name" value="ATP-DEPENDENT RNA HELICASE RHLE"/>
    <property type="match status" value="1"/>
</dbReference>
<feature type="compositionally biased region" description="Basic and acidic residues" evidence="8">
    <location>
        <begin position="496"/>
        <end position="608"/>
    </location>
</feature>
<sequence length="768" mass="85290">MSFESFSFDRRIVSGIVACGYETPTPIQAETIPAILRGQDVLGLAQTGTGKTAAFALPILQHLINSDADRRGPVRVLVLAPTRELALQIQESFIALGKQTGYRSAAVFGGVGIVPQIKAMRSSAIAVACPGRLLDLAKRGECNLSEVDILVLDEADRMFDMGFLPDLRRILALLPAKRQNLLFSATMPGEIRSLAGELLRDPVTVQVNHTVPKASIEHVAYNVPSRQKTGLLQALLKETAHESVLVFTRTKHRAKNVARFLGEKGWLATALQGNLSQNRRQEALDGFRAGKYKIMVATDIAARGIDCSSISHVINYDVPDTAETYTHRIGRTGRADRTGMAMTLISGEDNSLMRTIERSLGNVIPRTKLDGFVCDQEEDGDFGRPNDRFPKRGGDRSGGGMSRGSKFGKRPGDFADSERGSRQGFRAARPRSESAEGGRSERRDDLRPDRAPKSQDRDFGRSMDRQRGGVRSPYSDQLSGDAPRFERAAKSPFGAKSEKTDRFVRSDDKPFRDKPFGTRKADGDRSESFGRRSFGKDGFEGKSAGKPEGSARRFDGDNRRPGDKSRFDREDSGRNDRFRGNDRGERGNDRFARTDRDARPSFKARGEQAENAGRFGNGERKGNGEARSGWQNRDEQRTGRFNRTEREFGQSDRRDRFEKKPDDRFGRPSENRFGGKSEDRFGGKSDDRFAKKTGAAPYGRKAEDGAGKKPQARFEGKSDDRFGRKSDDRFARKSDDRFGGNGERSERGDRPARPFGARKNGRSDYGKR</sequence>
<dbReference type="SMART" id="SM00487">
    <property type="entry name" value="DEXDc"/>
    <property type="match status" value="1"/>
</dbReference>
<dbReference type="CDD" id="cd18787">
    <property type="entry name" value="SF2_C_DEAD"/>
    <property type="match status" value="1"/>
</dbReference>
<dbReference type="PROSITE" id="PS51194">
    <property type="entry name" value="HELICASE_CTER"/>
    <property type="match status" value="1"/>
</dbReference>
<evidence type="ECO:0000256" key="8">
    <source>
        <dbReference type="SAM" id="MobiDB-lite"/>
    </source>
</evidence>
<accession>A0A7J0BFR3</accession>
<evidence type="ECO:0000313" key="12">
    <source>
        <dbReference type="EMBL" id="GFM32004.1"/>
    </source>
</evidence>
<feature type="compositionally biased region" description="Basic and acidic residues" evidence="8">
    <location>
        <begin position="410"/>
        <end position="421"/>
    </location>
</feature>
<evidence type="ECO:0000256" key="3">
    <source>
        <dbReference type="ARBA" id="ARBA00022806"/>
    </source>
</evidence>
<feature type="compositionally biased region" description="Basic and acidic residues" evidence="8">
    <location>
        <begin position="632"/>
        <end position="690"/>
    </location>
</feature>
<evidence type="ECO:0000259" key="9">
    <source>
        <dbReference type="PROSITE" id="PS51192"/>
    </source>
</evidence>
<dbReference type="Proteomes" id="UP000503840">
    <property type="component" value="Unassembled WGS sequence"/>
</dbReference>
<dbReference type="EMBL" id="BLVO01000004">
    <property type="protein sequence ID" value="GFM32004.1"/>
    <property type="molecule type" value="Genomic_DNA"/>
</dbReference>
<reference evidence="12 13" key="1">
    <citation type="submission" date="2020-05" db="EMBL/GenBank/DDBJ databases">
        <title>Draft genome sequence of Desulfovibrio sp. strain HN2T.</title>
        <authorList>
            <person name="Ueno A."/>
            <person name="Tamazawa S."/>
            <person name="Tamamura S."/>
            <person name="Murakami T."/>
            <person name="Kiyama T."/>
            <person name="Inomata H."/>
            <person name="Amano Y."/>
            <person name="Miyakawa K."/>
            <person name="Tamaki H."/>
            <person name="Naganuma T."/>
            <person name="Kaneko K."/>
        </authorList>
    </citation>
    <scope>NUCLEOTIDE SEQUENCE [LARGE SCALE GENOMIC DNA]</scope>
    <source>
        <strain evidence="12 13">HN2</strain>
    </source>
</reference>
<dbReference type="AlphaFoldDB" id="A0A7J0BFR3"/>
<evidence type="ECO:0000256" key="2">
    <source>
        <dbReference type="ARBA" id="ARBA00022801"/>
    </source>
</evidence>
<dbReference type="Gene3D" id="3.40.50.300">
    <property type="entry name" value="P-loop containing nucleotide triphosphate hydrolases"/>
    <property type="match status" value="2"/>
</dbReference>
<dbReference type="Pfam" id="PF00270">
    <property type="entry name" value="DEAD"/>
    <property type="match status" value="1"/>
</dbReference>
<dbReference type="InterPro" id="IPR014014">
    <property type="entry name" value="RNA_helicase_DEAD_Q_motif"/>
</dbReference>
<feature type="domain" description="Helicase ATP-binding" evidence="9">
    <location>
        <begin position="32"/>
        <end position="205"/>
    </location>
</feature>
<name>A0A7J0BFR3_9BACT</name>
<feature type="domain" description="Helicase C-terminal" evidence="10">
    <location>
        <begin position="231"/>
        <end position="380"/>
    </location>
</feature>
<proteinExistence type="inferred from homology"/>
<dbReference type="GO" id="GO:0003676">
    <property type="term" value="F:nucleic acid binding"/>
    <property type="evidence" value="ECO:0007669"/>
    <property type="project" value="InterPro"/>
</dbReference>
<feature type="domain" description="DEAD-box RNA helicase Q" evidence="11">
    <location>
        <begin position="1"/>
        <end position="29"/>
    </location>
</feature>
<feature type="compositionally biased region" description="Basic and acidic residues" evidence="8">
    <location>
        <begin position="700"/>
        <end position="752"/>
    </location>
</feature>
<evidence type="ECO:0000259" key="11">
    <source>
        <dbReference type="PROSITE" id="PS51195"/>
    </source>
</evidence>
<dbReference type="GO" id="GO:0005829">
    <property type="term" value="C:cytosol"/>
    <property type="evidence" value="ECO:0007669"/>
    <property type="project" value="TreeGrafter"/>
</dbReference>
<dbReference type="InterPro" id="IPR011545">
    <property type="entry name" value="DEAD/DEAH_box_helicase_dom"/>
</dbReference>
<keyword evidence="3 7" id="KW-0347">Helicase</keyword>
<feature type="compositionally biased region" description="Basic and acidic residues" evidence="8">
    <location>
        <begin position="430"/>
        <end position="467"/>
    </location>
</feature>
<dbReference type="GO" id="GO:0005524">
    <property type="term" value="F:ATP binding"/>
    <property type="evidence" value="ECO:0007669"/>
    <property type="project" value="UniProtKB-KW"/>
</dbReference>
<gene>
    <name evidence="12" type="ORF">DSM101010T_03690</name>
</gene>
<dbReference type="PROSITE" id="PS51192">
    <property type="entry name" value="HELICASE_ATP_BIND_1"/>
    <property type="match status" value="1"/>
</dbReference>
<comment type="caution">
    <text evidence="12">The sequence shown here is derived from an EMBL/GenBank/DDBJ whole genome shotgun (WGS) entry which is preliminary data.</text>
</comment>
<comment type="similarity">
    <text evidence="5 7">Belongs to the DEAD box helicase family.</text>
</comment>
<dbReference type="GO" id="GO:0003724">
    <property type="term" value="F:RNA helicase activity"/>
    <property type="evidence" value="ECO:0007669"/>
    <property type="project" value="InterPro"/>
</dbReference>
<dbReference type="GO" id="GO:0016787">
    <property type="term" value="F:hydrolase activity"/>
    <property type="evidence" value="ECO:0007669"/>
    <property type="project" value="UniProtKB-KW"/>
</dbReference>
<feature type="short sequence motif" description="Q motif" evidence="6">
    <location>
        <begin position="1"/>
        <end position="29"/>
    </location>
</feature>
<keyword evidence="1 7" id="KW-0547">Nucleotide-binding</keyword>
<dbReference type="InterPro" id="IPR027417">
    <property type="entry name" value="P-loop_NTPase"/>
</dbReference>
<dbReference type="PROSITE" id="PS51195">
    <property type="entry name" value="Q_MOTIF"/>
    <property type="match status" value="1"/>
</dbReference>
<dbReference type="InterPro" id="IPR001650">
    <property type="entry name" value="Helicase_C-like"/>
</dbReference>